<sequence>MAKTIVIKHITFLLSLLLVFELIAFPVVNAMLAKDVQAFCKGTSDVNFCLKYIGSDKRISAARDLNDVLLIAFSQCKTQVTNAAKHISKVRNRFSGPIGKERIKICERNYGLASGLFQEAYETGQQKVLAYRAHLAAQGGVEYVRQCEDEWKKNGPIQKSPVTFYNTNVVKLFSIIRLIVTKHKT</sequence>
<dbReference type="Gene3D" id="1.20.140.40">
    <property type="entry name" value="Invertase/pectin methylesterase inhibitor family protein"/>
    <property type="match status" value="1"/>
</dbReference>
<dbReference type="InterPro" id="IPR034086">
    <property type="entry name" value="PMEI_plant"/>
</dbReference>
<name>R0HB09_9BRAS</name>
<dbReference type="FunFam" id="1.20.140.40:FF:000008">
    <property type="entry name" value="Invertase/pectin methylesterase inhibitor family protein"/>
    <property type="match status" value="1"/>
</dbReference>
<dbReference type="NCBIfam" id="TIGR01614">
    <property type="entry name" value="PME_inhib"/>
    <property type="match status" value="1"/>
</dbReference>
<dbReference type="InterPro" id="IPR006501">
    <property type="entry name" value="Pectinesterase_inhib_dom"/>
</dbReference>
<protein>
    <recommendedName>
        <fullName evidence="4">Pectinesterase inhibitor domain-containing protein</fullName>
    </recommendedName>
</protein>
<dbReference type="PANTHER" id="PTHR36710">
    <property type="entry name" value="PECTINESTERASE INHIBITOR-LIKE"/>
    <property type="match status" value="1"/>
</dbReference>
<dbReference type="SMART" id="SM00856">
    <property type="entry name" value="PMEI"/>
    <property type="match status" value="1"/>
</dbReference>
<organism evidence="5 6">
    <name type="scientific">Capsella rubella</name>
    <dbReference type="NCBI Taxonomy" id="81985"/>
    <lineage>
        <taxon>Eukaryota</taxon>
        <taxon>Viridiplantae</taxon>
        <taxon>Streptophyta</taxon>
        <taxon>Embryophyta</taxon>
        <taxon>Tracheophyta</taxon>
        <taxon>Spermatophyta</taxon>
        <taxon>Magnoliopsida</taxon>
        <taxon>eudicotyledons</taxon>
        <taxon>Gunneridae</taxon>
        <taxon>Pentapetalae</taxon>
        <taxon>rosids</taxon>
        <taxon>malvids</taxon>
        <taxon>Brassicales</taxon>
        <taxon>Brassicaceae</taxon>
        <taxon>Camelineae</taxon>
        <taxon>Capsella</taxon>
    </lineage>
</organism>
<dbReference type="Proteomes" id="UP000029121">
    <property type="component" value="Unassembled WGS sequence"/>
</dbReference>
<evidence type="ECO:0000313" key="5">
    <source>
        <dbReference type="EMBL" id="EOA22195.1"/>
    </source>
</evidence>
<comment type="similarity">
    <text evidence="3">Belongs to the PMEI family.</text>
</comment>
<evidence type="ECO:0000259" key="4">
    <source>
        <dbReference type="SMART" id="SM00856"/>
    </source>
</evidence>
<evidence type="ECO:0000256" key="2">
    <source>
        <dbReference type="ARBA" id="ARBA00023157"/>
    </source>
</evidence>
<gene>
    <name evidence="5" type="ORF">CARUB_v10002767mg</name>
</gene>
<accession>R0HB09</accession>
<keyword evidence="6" id="KW-1185">Reference proteome</keyword>
<dbReference type="AlphaFoldDB" id="R0HB09"/>
<evidence type="ECO:0000256" key="3">
    <source>
        <dbReference type="ARBA" id="ARBA00038471"/>
    </source>
</evidence>
<keyword evidence="1" id="KW-0732">Signal</keyword>
<dbReference type="SUPFAM" id="SSF101148">
    <property type="entry name" value="Plant invertase/pectin methylesterase inhibitor"/>
    <property type="match status" value="1"/>
</dbReference>
<dbReference type="InterPro" id="IPR052421">
    <property type="entry name" value="PCW_Enzyme_Inhibitor"/>
</dbReference>
<reference evidence="6" key="1">
    <citation type="journal article" date="2013" name="Nat. Genet.">
        <title>The Capsella rubella genome and the genomic consequences of rapid mating system evolution.</title>
        <authorList>
            <person name="Slotte T."/>
            <person name="Hazzouri K.M."/>
            <person name="Agren J.A."/>
            <person name="Koenig D."/>
            <person name="Maumus F."/>
            <person name="Guo Y.L."/>
            <person name="Steige K."/>
            <person name="Platts A.E."/>
            <person name="Escobar J.S."/>
            <person name="Newman L.K."/>
            <person name="Wang W."/>
            <person name="Mandakova T."/>
            <person name="Vello E."/>
            <person name="Smith L.M."/>
            <person name="Henz S.R."/>
            <person name="Steffen J."/>
            <person name="Takuno S."/>
            <person name="Brandvain Y."/>
            <person name="Coop G."/>
            <person name="Andolfatto P."/>
            <person name="Hu T.T."/>
            <person name="Blanchette M."/>
            <person name="Clark R.M."/>
            <person name="Quesneville H."/>
            <person name="Nordborg M."/>
            <person name="Gaut B.S."/>
            <person name="Lysak M.A."/>
            <person name="Jenkins J."/>
            <person name="Grimwood J."/>
            <person name="Chapman J."/>
            <person name="Prochnik S."/>
            <person name="Shu S."/>
            <person name="Rokhsar D."/>
            <person name="Schmutz J."/>
            <person name="Weigel D."/>
            <person name="Wright S.I."/>
        </authorList>
    </citation>
    <scope>NUCLEOTIDE SEQUENCE [LARGE SCALE GENOMIC DNA]</scope>
    <source>
        <strain evidence="6">cv. Monte Gargano</strain>
    </source>
</reference>
<dbReference type="Pfam" id="PF04043">
    <property type="entry name" value="PMEI"/>
    <property type="match status" value="1"/>
</dbReference>
<evidence type="ECO:0000256" key="1">
    <source>
        <dbReference type="ARBA" id="ARBA00022729"/>
    </source>
</evidence>
<evidence type="ECO:0000313" key="6">
    <source>
        <dbReference type="Proteomes" id="UP000029121"/>
    </source>
</evidence>
<dbReference type="PANTHER" id="PTHR36710:SF18">
    <property type="entry name" value="PECTINESTERASE INHIBITOR 5-RELATED"/>
    <property type="match status" value="1"/>
</dbReference>
<dbReference type="CDD" id="cd15797">
    <property type="entry name" value="PMEI"/>
    <property type="match status" value="1"/>
</dbReference>
<dbReference type="InterPro" id="IPR035513">
    <property type="entry name" value="Invertase/methylesterase_inhib"/>
</dbReference>
<feature type="domain" description="Pectinesterase inhibitor" evidence="4">
    <location>
        <begin position="31"/>
        <end position="179"/>
    </location>
</feature>
<proteinExistence type="inferred from homology"/>
<dbReference type="EMBL" id="KB870810">
    <property type="protein sequence ID" value="EOA22195.1"/>
    <property type="molecule type" value="Genomic_DNA"/>
</dbReference>
<keyword evidence="2" id="KW-1015">Disulfide bond</keyword>
<dbReference type="GO" id="GO:0046910">
    <property type="term" value="F:pectinesterase inhibitor activity"/>
    <property type="evidence" value="ECO:0007669"/>
    <property type="project" value="InterPro"/>
</dbReference>